<dbReference type="Pfam" id="PF00106">
    <property type="entry name" value="adh_short"/>
    <property type="match status" value="1"/>
</dbReference>
<reference evidence="5" key="1">
    <citation type="journal article" date="2019" name="Int. J. Syst. Evol. Microbiol.">
        <title>The Global Catalogue of Microorganisms (GCM) 10K type strain sequencing project: providing services to taxonomists for standard genome sequencing and annotation.</title>
        <authorList>
            <consortium name="The Broad Institute Genomics Platform"/>
            <consortium name="The Broad Institute Genome Sequencing Center for Infectious Disease"/>
            <person name="Wu L."/>
            <person name="Ma J."/>
        </authorList>
    </citation>
    <scope>NUCLEOTIDE SEQUENCE [LARGE SCALE GENOMIC DNA]</scope>
    <source>
        <strain evidence="5">JCM 17939</strain>
    </source>
</reference>
<evidence type="ECO:0000256" key="3">
    <source>
        <dbReference type="RuleBase" id="RU000363"/>
    </source>
</evidence>
<accession>A0ABP8UBR3</accession>
<dbReference type="NCBIfam" id="NF006119">
    <property type="entry name" value="PRK08264.1-5"/>
    <property type="match status" value="1"/>
</dbReference>
<gene>
    <name evidence="4" type="ORF">GCM10023196_040740</name>
</gene>
<dbReference type="EMBL" id="BAABHK010000005">
    <property type="protein sequence ID" value="GAA4627648.1"/>
    <property type="molecule type" value="Genomic_DNA"/>
</dbReference>
<keyword evidence="5" id="KW-1185">Reference proteome</keyword>
<dbReference type="Gene3D" id="3.40.50.720">
    <property type="entry name" value="NAD(P)-binding Rossmann-like Domain"/>
    <property type="match status" value="1"/>
</dbReference>
<evidence type="ECO:0000256" key="1">
    <source>
        <dbReference type="ARBA" id="ARBA00006484"/>
    </source>
</evidence>
<dbReference type="PRINTS" id="PR00081">
    <property type="entry name" value="GDHRDH"/>
</dbReference>
<dbReference type="InterPro" id="IPR036291">
    <property type="entry name" value="NAD(P)-bd_dom_sf"/>
</dbReference>
<dbReference type="Proteomes" id="UP001501442">
    <property type="component" value="Unassembled WGS sequence"/>
</dbReference>
<dbReference type="PANTHER" id="PTHR43669:SF3">
    <property type="entry name" value="ALCOHOL DEHYDROGENASE, PUTATIVE (AFU_ORTHOLOGUE AFUA_3G03445)-RELATED"/>
    <property type="match status" value="1"/>
</dbReference>
<name>A0ABP8UBR3_9ACTN</name>
<dbReference type="InterPro" id="IPR002347">
    <property type="entry name" value="SDR_fam"/>
</dbReference>
<keyword evidence="2" id="KW-0560">Oxidoreductase</keyword>
<sequence length="232" mass="24055">MEIEGSVALVTGANRGIGLAFSRALLARGAAKVYAGVRRPEDFAEPGLEPLRLDVTDHDQITAAAATASDVTIVINNAGIQAGPGLLEGSLDGARRELEVNYLGAWAVSRAFAPVLAANGGGALVNMLSVASWRANARFPGYAASKAAEWSLTNALRLGLREQGTLVVGVHVGWVDTDATAGVEAPKTEPAEVAAQTMDAIARDEPEVLVDDTARRVRAALSGSLDLLYPTA</sequence>
<evidence type="ECO:0000256" key="2">
    <source>
        <dbReference type="ARBA" id="ARBA00023002"/>
    </source>
</evidence>
<dbReference type="RefSeq" id="WP_345432490.1">
    <property type="nucleotide sequence ID" value="NZ_BAABHK010000005.1"/>
</dbReference>
<evidence type="ECO:0000313" key="4">
    <source>
        <dbReference type="EMBL" id="GAA4627648.1"/>
    </source>
</evidence>
<dbReference type="PANTHER" id="PTHR43669">
    <property type="entry name" value="5-KETO-D-GLUCONATE 5-REDUCTASE"/>
    <property type="match status" value="1"/>
</dbReference>
<organism evidence="4 5">
    <name type="scientific">Actinoallomurus vinaceus</name>
    <dbReference type="NCBI Taxonomy" id="1080074"/>
    <lineage>
        <taxon>Bacteria</taxon>
        <taxon>Bacillati</taxon>
        <taxon>Actinomycetota</taxon>
        <taxon>Actinomycetes</taxon>
        <taxon>Streptosporangiales</taxon>
        <taxon>Thermomonosporaceae</taxon>
        <taxon>Actinoallomurus</taxon>
    </lineage>
</organism>
<comment type="similarity">
    <text evidence="1 3">Belongs to the short-chain dehydrogenases/reductases (SDR) family.</text>
</comment>
<evidence type="ECO:0000313" key="5">
    <source>
        <dbReference type="Proteomes" id="UP001501442"/>
    </source>
</evidence>
<proteinExistence type="inferred from homology"/>
<comment type="caution">
    <text evidence="4">The sequence shown here is derived from an EMBL/GenBank/DDBJ whole genome shotgun (WGS) entry which is preliminary data.</text>
</comment>
<dbReference type="PRINTS" id="PR00080">
    <property type="entry name" value="SDRFAMILY"/>
</dbReference>
<protein>
    <submittedName>
        <fullName evidence="4">SDR family oxidoreductase</fullName>
    </submittedName>
</protein>
<dbReference type="SUPFAM" id="SSF51735">
    <property type="entry name" value="NAD(P)-binding Rossmann-fold domains"/>
    <property type="match status" value="1"/>
</dbReference>